<evidence type="ECO:0000256" key="2">
    <source>
        <dbReference type="ARBA" id="ARBA00022741"/>
    </source>
</evidence>
<keyword evidence="5" id="KW-0347">Helicase</keyword>
<evidence type="ECO:0000256" key="8">
    <source>
        <dbReference type="ARBA" id="ARBA00023204"/>
    </source>
</evidence>
<dbReference type="SUPFAM" id="SSF141259">
    <property type="entry name" value="CarD-like"/>
    <property type="match status" value="1"/>
</dbReference>
<dbReference type="SMART" id="SM00487">
    <property type="entry name" value="DEXDc"/>
    <property type="match status" value="1"/>
</dbReference>
<accession>A0A1G2HIH4</accession>
<dbReference type="InterPro" id="IPR036101">
    <property type="entry name" value="CarD-like/TRCF_RID_sf"/>
</dbReference>
<reference evidence="11 12" key="1">
    <citation type="journal article" date="2016" name="Nat. Commun.">
        <title>Thousands of microbial genomes shed light on interconnected biogeochemical processes in an aquifer system.</title>
        <authorList>
            <person name="Anantharaman K."/>
            <person name="Brown C.T."/>
            <person name="Hug L.A."/>
            <person name="Sharon I."/>
            <person name="Castelle C.J."/>
            <person name="Probst A.J."/>
            <person name="Thomas B.C."/>
            <person name="Singh A."/>
            <person name="Wilkins M.J."/>
            <person name="Karaoz U."/>
            <person name="Brodie E.L."/>
            <person name="Williams K.H."/>
            <person name="Hubbard S.S."/>
            <person name="Banfield J.F."/>
        </authorList>
    </citation>
    <scope>NUCLEOTIDE SEQUENCE [LARGE SCALE GENOMIC DNA]</scope>
</reference>
<evidence type="ECO:0000256" key="1">
    <source>
        <dbReference type="ARBA" id="ARBA00022490"/>
    </source>
</evidence>
<dbReference type="InterPro" id="IPR041471">
    <property type="entry name" value="UvrB_inter"/>
</dbReference>
<dbReference type="Gene3D" id="3.30.2060.10">
    <property type="entry name" value="Penicillin-binding protein 1b domain"/>
    <property type="match status" value="1"/>
</dbReference>
<dbReference type="InterPro" id="IPR014001">
    <property type="entry name" value="Helicase_ATP-bd"/>
</dbReference>
<dbReference type="PROSITE" id="PS51192">
    <property type="entry name" value="HELICASE_ATP_BIND_1"/>
    <property type="match status" value="1"/>
</dbReference>
<keyword evidence="1" id="KW-0963">Cytoplasm</keyword>
<evidence type="ECO:0008006" key="13">
    <source>
        <dbReference type="Google" id="ProtNLM"/>
    </source>
</evidence>
<dbReference type="InterPro" id="IPR001650">
    <property type="entry name" value="Helicase_C-like"/>
</dbReference>
<dbReference type="PANTHER" id="PTHR47964">
    <property type="entry name" value="ATP-DEPENDENT DNA HELICASE HOMOLOG RECG, CHLOROPLASTIC"/>
    <property type="match status" value="1"/>
</dbReference>
<dbReference type="GO" id="GO:0006281">
    <property type="term" value="P:DNA repair"/>
    <property type="evidence" value="ECO:0007669"/>
    <property type="project" value="UniProtKB-KW"/>
</dbReference>
<dbReference type="Pfam" id="PF17757">
    <property type="entry name" value="UvrB_inter"/>
    <property type="match status" value="1"/>
</dbReference>
<protein>
    <recommendedName>
        <fullName evidence="13">Transcription-repair coupling factor</fullName>
    </recommendedName>
</protein>
<gene>
    <name evidence="11" type="ORF">A2932_00765</name>
</gene>
<feature type="domain" description="Helicase C-terminal" evidence="10">
    <location>
        <begin position="477"/>
        <end position="630"/>
    </location>
</feature>
<dbReference type="InterPro" id="IPR047112">
    <property type="entry name" value="RecG/Mfd"/>
</dbReference>
<dbReference type="Gene3D" id="2.40.10.170">
    <property type="match status" value="1"/>
</dbReference>
<evidence type="ECO:0000313" key="12">
    <source>
        <dbReference type="Proteomes" id="UP000179153"/>
    </source>
</evidence>
<dbReference type="STRING" id="1802163.A2932_00765"/>
<dbReference type="PANTHER" id="PTHR47964:SF1">
    <property type="entry name" value="ATP-DEPENDENT DNA HELICASE HOMOLOG RECG, CHLOROPLASTIC"/>
    <property type="match status" value="1"/>
</dbReference>
<dbReference type="Pfam" id="PF02559">
    <property type="entry name" value="CarD_TRCF_RID"/>
    <property type="match status" value="1"/>
</dbReference>
<keyword evidence="8" id="KW-0234">DNA repair</keyword>
<feature type="domain" description="Helicase ATP-binding" evidence="9">
    <location>
        <begin position="294"/>
        <end position="456"/>
    </location>
</feature>
<dbReference type="Gene3D" id="3.40.50.300">
    <property type="entry name" value="P-loop containing nucleotide triphosphate hydrolases"/>
    <property type="match status" value="2"/>
</dbReference>
<evidence type="ECO:0000256" key="7">
    <source>
        <dbReference type="ARBA" id="ARBA00023125"/>
    </source>
</evidence>
<dbReference type="PROSITE" id="PS51194">
    <property type="entry name" value="HELICASE_CTER"/>
    <property type="match status" value="1"/>
</dbReference>
<dbReference type="GO" id="GO:0016787">
    <property type="term" value="F:hydrolase activity"/>
    <property type="evidence" value="ECO:0007669"/>
    <property type="project" value="UniProtKB-KW"/>
</dbReference>
<dbReference type="InterPro" id="IPR027417">
    <property type="entry name" value="P-loop_NTPase"/>
</dbReference>
<keyword evidence="4" id="KW-0378">Hydrolase</keyword>
<dbReference type="GO" id="GO:0005524">
    <property type="term" value="F:ATP binding"/>
    <property type="evidence" value="ECO:0007669"/>
    <property type="project" value="UniProtKB-KW"/>
</dbReference>
<evidence type="ECO:0000256" key="5">
    <source>
        <dbReference type="ARBA" id="ARBA00022806"/>
    </source>
</evidence>
<evidence type="ECO:0000256" key="6">
    <source>
        <dbReference type="ARBA" id="ARBA00022840"/>
    </source>
</evidence>
<dbReference type="Pfam" id="PF00271">
    <property type="entry name" value="Helicase_C"/>
    <property type="match status" value="1"/>
</dbReference>
<dbReference type="SUPFAM" id="SSF52540">
    <property type="entry name" value="P-loop containing nucleoside triphosphate hydrolases"/>
    <property type="match status" value="3"/>
</dbReference>
<dbReference type="GO" id="GO:0003677">
    <property type="term" value="F:DNA binding"/>
    <property type="evidence" value="ECO:0007669"/>
    <property type="project" value="UniProtKB-KW"/>
</dbReference>
<evidence type="ECO:0000313" key="11">
    <source>
        <dbReference type="EMBL" id="OGZ62031.1"/>
    </source>
</evidence>
<keyword evidence="3" id="KW-0227">DNA damage</keyword>
<evidence type="ECO:0000259" key="9">
    <source>
        <dbReference type="PROSITE" id="PS51192"/>
    </source>
</evidence>
<dbReference type="Pfam" id="PF00270">
    <property type="entry name" value="DEAD"/>
    <property type="match status" value="1"/>
</dbReference>
<evidence type="ECO:0000256" key="3">
    <source>
        <dbReference type="ARBA" id="ARBA00022763"/>
    </source>
</evidence>
<dbReference type="SMART" id="SM01058">
    <property type="entry name" value="CarD_TRCF"/>
    <property type="match status" value="1"/>
</dbReference>
<evidence type="ECO:0000256" key="4">
    <source>
        <dbReference type="ARBA" id="ARBA00022801"/>
    </source>
</evidence>
<dbReference type="InterPro" id="IPR003711">
    <property type="entry name" value="CarD-like/TRCF_RID"/>
</dbReference>
<name>A0A1G2HIH4_9BACT</name>
<dbReference type="CDD" id="cd17991">
    <property type="entry name" value="DEXHc_TRCF"/>
    <property type="match status" value="1"/>
</dbReference>
<sequence>MTIEITEKNVLIVRITPAFLERGQIWFDQNAVDIHQQTKNPLSWWSTNSLTLEKDLVLPLSPLVRTLDEWGYQKVLTVRDPGEFAARGGIIDIFPINSDCAIRMEYEGNRINSIGKLSEICVADRETPLKKLITKPVRGTKNSFINQGGAEIIKSLKEGTYVVHVDHGIARYAGIKQSQVANRESPIEYLVLEYAENDKLRVPISVAEKVSPYVGFTEPTLTRLGGNVWEKTKRRVKEDALKIARELVNIYAQREIAERAPYNIDEQIAAAVEQNFAYVETPDQLQALADIRKDMTDGHPMDRVICGDVGFGKTEVALRAAAYAVSAGYQVALVTPTTILAHQHYKTFTERFEGNFPMNIRKLTRIETKAQQYKILAEIRERRCDIVIGTHRLLQNDINFSHLGLLIIDEEQRFGVKQKEYLKKKRAELDVLSLSATPIPRTLSFALSGLRGINVINTPPAGRLPIETRVTRYDETLVKKAIEKELTRNGQVYFLHNKIATLPKQTEKLQKMFPSARVGFMHAKLPETKLIDTIDNFAAHRIDILVSTTIMENGLDLANANTLIVQDATKLGLAQAHQIRGRIGRGCLQAYAYFLYTSNHRPQKARERLVALENAQHLGAGYQIALRDLEIRGAGNFLGREQSGSIARVGFNLYCQLLNEAIEEIRMQKV</sequence>
<keyword evidence="7" id="KW-0238">DNA-binding</keyword>
<comment type="caution">
    <text evidence="11">The sequence shown here is derived from an EMBL/GenBank/DDBJ whole genome shotgun (WGS) entry which is preliminary data.</text>
</comment>
<evidence type="ECO:0000259" key="10">
    <source>
        <dbReference type="PROSITE" id="PS51194"/>
    </source>
</evidence>
<dbReference type="Proteomes" id="UP000179153">
    <property type="component" value="Unassembled WGS sequence"/>
</dbReference>
<keyword evidence="2" id="KW-0547">Nucleotide-binding</keyword>
<dbReference type="GO" id="GO:0003678">
    <property type="term" value="F:DNA helicase activity"/>
    <property type="evidence" value="ECO:0007669"/>
    <property type="project" value="TreeGrafter"/>
</dbReference>
<organism evidence="11 12">
    <name type="scientific">Candidatus Spechtbacteria bacterium RIFCSPLOWO2_01_FULL_46_10</name>
    <dbReference type="NCBI Taxonomy" id="1802163"/>
    <lineage>
        <taxon>Bacteria</taxon>
        <taxon>Candidatus Spechtiibacteriota</taxon>
    </lineage>
</organism>
<keyword evidence="6" id="KW-0067">ATP-binding</keyword>
<proteinExistence type="predicted"/>
<dbReference type="InterPro" id="IPR011545">
    <property type="entry name" value="DEAD/DEAH_box_helicase_dom"/>
</dbReference>
<dbReference type="EMBL" id="MHOI01000003">
    <property type="protein sequence ID" value="OGZ62031.1"/>
    <property type="molecule type" value="Genomic_DNA"/>
</dbReference>
<dbReference type="AlphaFoldDB" id="A0A1G2HIH4"/>
<dbReference type="SMART" id="SM00490">
    <property type="entry name" value="HELICc"/>
    <property type="match status" value="1"/>
</dbReference>